<dbReference type="InterPro" id="IPR000560">
    <property type="entry name" value="His_Pase_clade-2"/>
</dbReference>
<dbReference type="Pfam" id="PF00328">
    <property type="entry name" value="His_Phos_2"/>
    <property type="match status" value="1"/>
</dbReference>
<evidence type="ECO:0000313" key="3">
    <source>
        <dbReference type="EnsemblMetazoa" id="MDOA004598-PA"/>
    </source>
</evidence>
<comment type="catalytic activity">
    <reaction evidence="1">
        <text>a phosphate monoester + H2O = an alcohol + phosphate</text>
        <dbReference type="Rhea" id="RHEA:15017"/>
        <dbReference type="ChEBI" id="CHEBI:15377"/>
        <dbReference type="ChEBI" id="CHEBI:30879"/>
        <dbReference type="ChEBI" id="CHEBI:43474"/>
        <dbReference type="ChEBI" id="CHEBI:67140"/>
        <dbReference type="EC" id="3.1.3.2"/>
    </reaction>
</comment>
<dbReference type="GO" id="GO:0003993">
    <property type="term" value="F:acid phosphatase activity"/>
    <property type="evidence" value="ECO:0007669"/>
    <property type="project" value="UniProtKB-EC"/>
</dbReference>
<dbReference type="PROSITE" id="PS00778">
    <property type="entry name" value="HIS_ACID_PHOSPHAT_2"/>
    <property type="match status" value="1"/>
</dbReference>
<dbReference type="InterPro" id="IPR029033">
    <property type="entry name" value="His_PPase_superfam"/>
</dbReference>
<protein>
    <submittedName>
        <fullName evidence="3">Uncharacterized protein</fullName>
    </submittedName>
</protein>
<dbReference type="InterPro" id="IPR050645">
    <property type="entry name" value="Histidine_acid_phosphatase"/>
</dbReference>
<dbReference type="VEuPathDB" id="VectorBase:MDOA004598"/>
<dbReference type="InterPro" id="IPR033379">
    <property type="entry name" value="Acid_Pase_AS"/>
</dbReference>
<dbReference type="Gene3D" id="3.40.50.1240">
    <property type="entry name" value="Phosphoglycerate mutase-like"/>
    <property type="match status" value="1"/>
</dbReference>
<dbReference type="CDD" id="cd07061">
    <property type="entry name" value="HP_HAP_like"/>
    <property type="match status" value="1"/>
</dbReference>
<proteinExistence type="inferred from homology"/>
<dbReference type="AlphaFoldDB" id="A0A1I8MGC3"/>
<name>A0A1I8MGC3_MUSDO</name>
<dbReference type="eggNOG" id="KOG3720">
    <property type="taxonomic scope" value="Eukaryota"/>
</dbReference>
<reference evidence="3" key="1">
    <citation type="submission" date="2020-05" db="UniProtKB">
        <authorList>
            <consortium name="EnsemblMetazoa"/>
        </authorList>
    </citation>
    <scope>IDENTIFICATION</scope>
    <source>
        <strain evidence="3">Aabys</strain>
    </source>
</reference>
<evidence type="ECO:0000256" key="1">
    <source>
        <dbReference type="ARBA" id="ARBA00000032"/>
    </source>
</evidence>
<dbReference type="VEuPathDB" id="VectorBase:MDOMA2_008343"/>
<dbReference type="EnsemblMetazoa" id="MDOA004598-RA">
    <property type="protein sequence ID" value="MDOA004598-PA"/>
    <property type="gene ID" value="MDOA004598"/>
</dbReference>
<comment type="similarity">
    <text evidence="2">Belongs to the histidine acid phosphatase family.</text>
</comment>
<accession>A0A1I8MGC3</accession>
<dbReference type="SUPFAM" id="SSF53254">
    <property type="entry name" value="Phosphoglycerate mutase-like"/>
    <property type="match status" value="1"/>
</dbReference>
<organism evidence="3">
    <name type="scientific">Musca domestica</name>
    <name type="common">House fly</name>
    <dbReference type="NCBI Taxonomy" id="7370"/>
    <lineage>
        <taxon>Eukaryota</taxon>
        <taxon>Metazoa</taxon>
        <taxon>Ecdysozoa</taxon>
        <taxon>Arthropoda</taxon>
        <taxon>Hexapoda</taxon>
        <taxon>Insecta</taxon>
        <taxon>Pterygota</taxon>
        <taxon>Neoptera</taxon>
        <taxon>Endopterygota</taxon>
        <taxon>Diptera</taxon>
        <taxon>Brachycera</taxon>
        <taxon>Muscomorpha</taxon>
        <taxon>Muscoidea</taxon>
        <taxon>Muscidae</taxon>
        <taxon>Musca</taxon>
    </lineage>
</organism>
<gene>
    <name evidence="3" type="primary">101901445</name>
</gene>
<sequence length="177" mass="20709">LQTEFGLELPAWTKQYYPEKLQYLAEQSYIYNAYTREMQKIKAGPFLTKMFNEMKDKSSNTLKPAGRKMYIYNGHDSTVVNIMQALQIWKRQLPRYSSMTLFELHKNKDTGKYYVEIYFRNNPKETALPLTVPGCDFQCPLEKLIELSSEVLIDKTRDANRCVSKNEAFTEPPLRGP</sequence>
<evidence type="ECO:0000256" key="2">
    <source>
        <dbReference type="ARBA" id="ARBA00005375"/>
    </source>
</evidence>
<dbReference type="PANTHER" id="PTHR11567">
    <property type="entry name" value="ACID PHOSPHATASE-RELATED"/>
    <property type="match status" value="1"/>
</dbReference>
<dbReference type="PANTHER" id="PTHR11567:SF205">
    <property type="entry name" value="GH28721P-RELATED"/>
    <property type="match status" value="1"/>
</dbReference>